<comment type="caution">
    <text evidence="4">The sequence shown here is derived from an EMBL/GenBank/DDBJ whole genome shotgun (WGS) entry which is preliminary data.</text>
</comment>
<dbReference type="STRING" id="437022.CC99x_02031"/>
<dbReference type="Gene3D" id="2.40.160.20">
    <property type="match status" value="1"/>
</dbReference>
<feature type="signal peptide" evidence="2">
    <location>
        <begin position="1"/>
        <end position="28"/>
    </location>
</feature>
<proteinExistence type="predicted"/>
<gene>
    <name evidence="5" type="ORF">CC99x_011500</name>
    <name evidence="4" type="ORF">CC99x_02031</name>
</gene>
<reference evidence="4" key="1">
    <citation type="submission" date="2015-09" db="EMBL/GenBank/DDBJ databases">
        <title>Draft Genome Sequences of Two Novel Amoeba-resistant Intranuclear Bacteria, Candidatus Berkiella cookevillensis and Candidatus Berkiella aquae.</title>
        <authorList>
            <person name="Mehari Y.T."/>
            <person name="Arivett B.A."/>
            <person name="Farone A.L."/>
            <person name="Gunderson J.H."/>
            <person name="Farone M.B."/>
        </authorList>
    </citation>
    <scope>NUCLEOTIDE SEQUENCE [LARGE SCALE GENOMIC DNA]</scope>
    <source>
        <strain evidence="4">CC99</strain>
    </source>
</reference>
<dbReference type="AlphaFoldDB" id="A0A0Q9YNY0"/>
<dbReference type="OrthoDB" id="5643626at2"/>
<reference evidence="5" key="2">
    <citation type="journal article" date="2016" name="Genome Announc.">
        <title>Draft Genome Sequences of Two Novel Amoeba-Resistant Intranuclear Bacteria, 'Candidatus Berkiella cookevillensis' and 'Candidatus Berkiella aquae'.</title>
        <authorList>
            <person name="Mehari Y.T."/>
            <person name="Arivett B.A."/>
            <person name="Farone A.L."/>
            <person name="Gunderson J.H."/>
            <person name="Farone M.B."/>
        </authorList>
    </citation>
    <scope>NUCLEOTIDE SEQUENCE</scope>
    <source>
        <strain evidence="5">CC99</strain>
    </source>
</reference>
<evidence type="ECO:0000313" key="5">
    <source>
        <dbReference type="EMBL" id="MCS5709520.1"/>
    </source>
</evidence>
<dbReference type="EMBL" id="LKHV01000012">
    <property type="protein sequence ID" value="KRG17736.1"/>
    <property type="molecule type" value="Genomic_DNA"/>
</dbReference>
<protein>
    <submittedName>
        <fullName evidence="5">Porin</fullName>
    </submittedName>
</protein>
<evidence type="ECO:0000256" key="1">
    <source>
        <dbReference type="ARBA" id="ARBA00022729"/>
    </source>
</evidence>
<dbReference type="RefSeq" id="WP_057625136.1">
    <property type="nucleotide sequence ID" value="NZ_LKHV02000001.1"/>
</dbReference>
<sequence length="302" mass="33554">MYQNSKVVHFFAMLVACTIFAMSKPAVAGFGVVEEPQGAGVYGNAQNKTFKSAVEGVESLDDSDRAFLASVEESRSFKRWYTRVMFGQPRVSLKNIENKTNGINPSNPLADGTPVVYSSGVPISEPEKKDDSFTVLLAWGYHWEKWAWELELMLAETLKYQSKPVTPGTPIQVQADISKIALFNNFEYTFDHWFDFQPRDLHFFTLAGVGVALKTADITALTLAGQARQTHSSSLASLCWQLGLGARYQIAPHFLLDFSYRYADLDSVKFGPVDAVKPYDGLAFKAKTLRSVGGFLGITYKL</sequence>
<dbReference type="InterPro" id="IPR027385">
    <property type="entry name" value="Beta-barrel_OMP"/>
</dbReference>
<dbReference type="PROSITE" id="PS51257">
    <property type="entry name" value="PROKAR_LIPOPROTEIN"/>
    <property type="match status" value="1"/>
</dbReference>
<organism evidence="4">
    <name type="scientific">Candidatus Berkiella cookevillensis</name>
    <dbReference type="NCBI Taxonomy" id="437022"/>
    <lineage>
        <taxon>Bacteria</taxon>
        <taxon>Pseudomonadati</taxon>
        <taxon>Pseudomonadota</taxon>
        <taxon>Gammaproteobacteria</taxon>
        <taxon>Candidatus Berkiellales</taxon>
        <taxon>Candidatus Berkiellaceae</taxon>
        <taxon>Candidatus Berkiella</taxon>
    </lineage>
</organism>
<evidence type="ECO:0000313" key="6">
    <source>
        <dbReference type="Proteomes" id="UP000051494"/>
    </source>
</evidence>
<dbReference type="InterPro" id="IPR011250">
    <property type="entry name" value="OMP/PagP_B-barrel"/>
</dbReference>
<feature type="domain" description="Outer membrane protein beta-barrel" evidence="3">
    <location>
        <begin position="125"/>
        <end position="270"/>
    </location>
</feature>
<accession>A0A0Q9YNY0</accession>
<keyword evidence="6" id="KW-1185">Reference proteome</keyword>
<feature type="chain" id="PRO_5043129805" evidence="2">
    <location>
        <begin position="29"/>
        <end position="302"/>
    </location>
</feature>
<dbReference type="EMBL" id="LKHV02000001">
    <property type="protein sequence ID" value="MCS5709520.1"/>
    <property type="molecule type" value="Genomic_DNA"/>
</dbReference>
<keyword evidence="1 2" id="KW-0732">Signal</keyword>
<name>A0A0Q9YNY0_9GAMM</name>
<dbReference type="Proteomes" id="UP000051494">
    <property type="component" value="Unassembled WGS sequence"/>
</dbReference>
<evidence type="ECO:0000256" key="2">
    <source>
        <dbReference type="SAM" id="SignalP"/>
    </source>
</evidence>
<dbReference type="Pfam" id="PF13505">
    <property type="entry name" value="OMP_b-brl"/>
    <property type="match status" value="1"/>
</dbReference>
<reference evidence="5" key="3">
    <citation type="submission" date="2021-06" db="EMBL/GenBank/DDBJ databases">
        <title>Genomic Description and Analysis of Intracellular Bacteria, Candidatus Berkiella cookevillensis and Candidatus Berkiella aquae.</title>
        <authorList>
            <person name="Kidane D.T."/>
            <person name="Mehari Y.T."/>
            <person name="Rice F.C."/>
            <person name="Arivett B.A."/>
            <person name="Farone A.L."/>
            <person name="Berk S.G."/>
            <person name="Farone M.B."/>
        </authorList>
    </citation>
    <scope>NUCLEOTIDE SEQUENCE</scope>
    <source>
        <strain evidence="5">CC99</strain>
    </source>
</reference>
<dbReference type="SUPFAM" id="SSF56925">
    <property type="entry name" value="OMPA-like"/>
    <property type="match status" value="1"/>
</dbReference>
<evidence type="ECO:0000313" key="4">
    <source>
        <dbReference type="EMBL" id="KRG17736.1"/>
    </source>
</evidence>
<evidence type="ECO:0000259" key="3">
    <source>
        <dbReference type="Pfam" id="PF13505"/>
    </source>
</evidence>